<accession>A0ACA9KCM5</accession>
<evidence type="ECO:0000313" key="1">
    <source>
        <dbReference type="EMBL" id="CAG8465108.1"/>
    </source>
</evidence>
<organism evidence="1 2">
    <name type="scientific">Cetraspora pellucida</name>
    <dbReference type="NCBI Taxonomy" id="1433469"/>
    <lineage>
        <taxon>Eukaryota</taxon>
        <taxon>Fungi</taxon>
        <taxon>Fungi incertae sedis</taxon>
        <taxon>Mucoromycota</taxon>
        <taxon>Glomeromycotina</taxon>
        <taxon>Glomeromycetes</taxon>
        <taxon>Diversisporales</taxon>
        <taxon>Gigasporaceae</taxon>
        <taxon>Cetraspora</taxon>
    </lineage>
</organism>
<name>A0ACA9KCM5_9GLOM</name>
<dbReference type="Proteomes" id="UP000789366">
    <property type="component" value="Unassembled WGS sequence"/>
</dbReference>
<comment type="caution">
    <text evidence="1">The sequence shown here is derived from an EMBL/GenBank/DDBJ whole genome shotgun (WGS) entry which is preliminary data.</text>
</comment>
<protein>
    <submittedName>
        <fullName evidence="1">11362_t:CDS:1</fullName>
    </submittedName>
</protein>
<keyword evidence="2" id="KW-1185">Reference proteome</keyword>
<gene>
    <name evidence="1" type="ORF">SPELUC_LOCUS1435</name>
</gene>
<proteinExistence type="predicted"/>
<reference evidence="1" key="1">
    <citation type="submission" date="2021-06" db="EMBL/GenBank/DDBJ databases">
        <authorList>
            <person name="Kallberg Y."/>
            <person name="Tangrot J."/>
            <person name="Rosling A."/>
        </authorList>
    </citation>
    <scope>NUCLEOTIDE SEQUENCE</scope>
    <source>
        <strain evidence="1">28 12/20/2015</strain>
    </source>
</reference>
<evidence type="ECO:0000313" key="2">
    <source>
        <dbReference type="Proteomes" id="UP000789366"/>
    </source>
</evidence>
<sequence length="211" mass="24341">MCKLNVRFSNYCAKSNGLVFFGPIGIGKTAILAMLANELPITLGFWCDGEIRVEKYNAFARQVQEAEEFNQTLPDEIRYPRYEVSPRIDYTSQLINTKEIAQLFQESKKQALELEIKKIEQEIKQPLTSELKELVGSFIQARKEMIKNEGDEEAKKKALELEDQLLDEKGLFEENIEKIIDYCKRLNITEQLILFGQEENIGSQVIDLVLK</sequence>
<dbReference type="EMBL" id="CAJVPW010000767">
    <property type="protein sequence ID" value="CAG8465108.1"/>
    <property type="molecule type" value="Genomic_DNA"/>
</dbReference>